<evidence type="ECO:0000256" key="8">
    <source>
        <dbReference type="SAM" id="Phobius"/>
    </source>
</evidence>
<comment type="similarity">
    <text evidence="2">Belongs to the UPF0073 (Hly-III) family.</text>
</comment>
<dbReference type="GO" id="GO:0140911">
    <property type="term" value="F:pore-forming activity"/>
    <property type="evidence" value="ECO:0007669"/>
    <property type="project" value="InterPro"/>
</dbReference>
<keyword evidence="5 8" id="KW-1133">Transmembrane helix</keyword>
<feature type="transmembrane region" description="Helical" evidence="8">
    <location>
        <begin position="80"/>
        <end position="98"/>
    </location>
</feature>
<reference evidence="9 10" key="1">
    <citation type="submission" date="2019-01" db="EMBL/GenBank/DDBJ databases">
        <title>Zoogloea oleivorans genome sequencing and assembly.</title>
        <authorList>
            <person name="Tancsics A."/>
            <person name="Farkas M."/>
            <person name="Kriszt B."/>
            <person name="Maroti G."/>
            <person name="Horvath B."/>
        </authorList>
    </citation>
    <scope>NUCLEOTIDE SEQUENCE [LARGE SCALE GENOMIC DNA]</scope>
    <source>
        <strain evidence="9 10">Buc</strain>
    </source>
</reference>
<feature type="binding site" evidence="7">
    <location>
        <position position="66"/>
    </location>
    <ligand>
        <name>Zn(2+)</name>
        <dbReference type="ChEBI" id="CHEBI:29105"/>
    </ligand>
</feature>
<organism evidence="9 10">
    <name type="scientific">Zoogloea oleivorans</name>
    <dbReference type="NCBI Taxonomy" id="1552750"/>
    <lineage>
        <taxon>Bacteria</taxon>
        <taxon>Pseudomonadati</taxon>
        <taxon>Pseudomonadota</taxon>
        <taxon>Betaproteobacteria</taxon>
        <taxon>Rhodocyclales</taxon>
        <taxon>Zoogloeaceae</taxon>
        <taxon>Zoogloea</taxon>
    </lineage>
</organism>
<dbReference type="GO" id="GO:0005886">
    <property type="term" value="C:plasma membrane"/>
    <property type="evidence" value="ECO:0007669"/>
    <property type="project" value="UniProtKB-SubCell"/>
</dbReference>
<comment type="caution">
    <text evidence="9">The sequence shown here is derived from an EMBL/GenBank/DDBJ whole genome shotgun (WGS) entry which is preliminary data.</text>
</comment>
<accession>A0A6C2CHI8</accession>
<feature type="transmembrane region" description="Helical" evidence="8">
    <location>
        <begin position="190"/>
        <end position="210"/>
    </location>
</feature>
<dbReference type="GO" id="GO:0046872">
    <property type="term" value="F:metal ion binding"/>
    <property type="evidence" value="ECO:0007669"/>
    <property type="project" value="UniProtKB-KW"/>
</dbReference>
<keyword evidence="7" id="KW-0479">Metal-binding</keyword>
<dbReference type="InterPro" id="IPR005744">
    <property type="entry name" value="Hy-lIII"/>
</dbReference>
<feature type="binding site" evidence="7">
    <location>
        <position position="189"/>
    </location>
    <ligand>
        <name>Zn(2+)</name>
        <dbReference type="ChEBI" id="CHEBI:29105"/>
    </ligand>
</feature>
<keyword evidence="3" id="KW-1003">Cell membrane</keyword>
<feature type="transmembrane region" description="Helical" evidence="8">
    <location>
        <begin position="161"/>
        <end position="181"/>
    </location>
</feature>
<evidence type="ECO:0000256" key="4">
    <source>
        <dbReference type="ARBA" id="ARBA00022692"/>
    </source>
</evidence>
<keyword evidence="4 8" id="KW-0812">Transmembrane</keyword>
<feature type="transmembrane region" description="Helical" evidence="8">
    <location>
        <begin position="43"/>
        <end position="68"/>
    </location>
</feature>
<keyword evidence="7" id="KW-0862">Zinc</keyword>
<dbReference type="InterPro" id="IPR004254">
    <property type="entry name" value="AdipoR/HlyIII-related"/>
</dbReference>
<evidence type="ECO:0000256" key="1">
    <source>
        <dbReference type="ARBA" id="ARBA00004651"/>
    </source>
</evidence>
<evidence type="ECO:0000256" key="6">
    <source>
        <dbReference type="ARBA" id="ARBA00023136"/>
    </source>
</evidence>
<name>A0A6C2CHI8_9RHOO</name>
<feature type="transmembrane region" description="Helical" evidence="8">
    <location>
        <begin position="138"/>
        <end position="155"/>
    </location>
</feature>
<dbReference type="NCBIfam" id="TIGR01065">
    <property type="entry name" value="hlyIII"/>
    <property type="match status" value="1"/>
</dbReference>
<sequence>MNARAQSRAEEIANSVSHGLGCVLALAFMPFLIGSIAERGPTIAVVGSIVFAVTMVLLYFASALYHALPDSRAKAICGKLDHGAIYLFIAGSYTPFALGVLNGAWGWSLFGVVWGLAGIGITLKMLDRLSHPLWSTGLYLLMGWLVVAAAVPLIARMPSPGLLWLLAGGLAYTAGVIFFLTDARVRFGHFIWHLFVMAGTACHAVAVAGYSL</sequence>
<evidence type="ECO:0000256" key="2">
    <source>
        <dbReference type="ARBA" id="ARBA00008488"/>
    </source>
</evidence>
<evidence type="ECO:0000256" key="3">
    <source>
        <dbReference type="ARBA" id="ARBA00022475"/>
    </source>
</evidence>
<dbReference type="RefSeq" id="WP_148581042.1">
    <property type="nucleotide sequence ID" value="NZ_JAVEUW010000033.1"/>
</dbReference>
<dbReference type="AlphaFoldDB" id="A0A6C2CHI8"/>
<evidence type="ECO:0000256" key="7">
    <source>
        <dbReference type="PIRSR" id="PIRSR604254-1"/>
    </source>
</evidence>
<evidence type="ECO:0000313" key="10">
    <source>
        <dbReference type="Proteomes" id="UP000389128"/>
    </source>
</evidence>
<proteinExistence type="inferred from homology"/>
<gene>
    <name evidence="9" type="ORF">ETQ85_21075</name>
</gene>
<feature type="transmembrane region" description="Helical" evidence="8">
    <location>
        <begin position="12"/>
        <end position="37"/>
    </location>
</feature>
<keyword evidence="6 8" id="KW-0472">Membrane</keyword>
<dbReference type="PANTHER" id="PTHR20855:SF3">
    <property type="entry name" value="LD03007P"/>
    <property type="match status" value="1"/>
</dbReference>
<dbReference type="Pfam" id="PF03006">
    <property type="entry name" value="HlyIII"/>
    <property type="match status" value="1"/>
</dbReference>
<dbReference type="EMBL" id="SDKK01000026">
    <property type="protein sequence ID" value="TYC53560.1"/>
    <property type="molecule type" value="Genomic_DNA"/>
</dbReference>
<evidence type="ECO:0000256" key="5">
    <source>
        <dbReference type="ARBA" id="ARBA00022989"/>
    </source>
</evidence>
<protein>
    <submittedName>
        <fullName evidence="9">Hemolysin III family protein</fullName>
    </submittedName>
</protein>
<evidence type="ECO:0000313" key="9">
    <source>
        <dbReference type="EMBL" id="TYC53560.1"/>
    </source>
</evidence>
<dbReference type="PANTHER" id="PTHR20855">
    <property type="entry name" value="ADIPOR/PROGESTIN RECEPTOR-RELATED"/>
    <property type="match status" value="1"/>
</dbReference>
<feature type="binding site" evidence="7">
    <location>
        <position position="193"/>
    </location>
    <ligand>
        <name>Zn(2+)</name>
        <dbReference type="ChEBI" id="CHEBI:29105"/>
    </ligand>
</feature>
<dbReference type="OrthoDB" id="9813689at2"/>
<comment type="subcellular location">
    <subcellularLocation>
        <location evidence="1">Cell membrane</location>
        <topology evidence="1">Multi-pass membrane protein</topology>
    </subcellularLocation>
</comment>
<keyword evidence="10" id="KW-1185">Reference proteome</keyword>
<dbReference type="Proteomes" id="UP000389128">
    <property type="component" value="Unassembled WGS sequence"/>
</dbReference>